<feature type="active site" description="Charge relay system" evidence="8">
    <location>
        <position position="202"/>
    </location>
</feature>
<dbReference type="InterPro" id="IPR002161">
    <property type="entry name" value="PdxT/SNO"/>
</dbReference>
<keyword evidence="5" id="KW-0315">Glutamine amidotransferase</keyword>
<dbReference type="GO" id="GO:0005829">
    <property type="term" value="C:cytosol"/>
    <property type="evidence" value="ECO:0007669"/>
    <property type="project" value="TreeGrafter"/>
</dbReference>
<feature type="binding site" evidence="9">
    <location>
        <begin position="60"/>
        <end position="62"/>
    </location>
    <ligand>
        <name>L-glutamine</name>
        <dbReference type="ChEBI" id="CHEBI:58359"/>
    </ligand>
</feature>
<keyword evidence="4" id="KW-0663">Pyridoxal phosphate</keyword>
<feature type="active site" description="Charge relay system" evidence="8">
    <location>
        <position position="204"/>
    </location>
</feature>
<dbReference type="Proteomes" id="UP001347796">
    <property type="component" value="Unassembled WGS sequence"/>
</dbReference>
<dbReference type="EC" id="3.5.1.2" evidence="2"/>
<keyword evidence="3" id="KW-0378">Hydrolase</keyword>
<dbReference type="PROSITE" id="PS51273">
    <property type="entry name" value="GATASE_TYPE_1"/>
    <property type="match status" value="1"/>
</dbReference>
<dbReference type="Pfam" id="PF01174">
    <property type="entry name" value="SNO"/>
    <property type="match status" value="1"/>
</dbReference>
<dbReference type="GO" id="GO:0004359">
    <property type="term" value="F:glutaminase activity"/>
    <property type="evidence" value="ECO:0007669"/>
    <property type="project" value="UniProtKB-EC"/>
</dbReference>
<dbReference type="PROSITE" id="PS01236">
    <property type="entry name" value="PDXT_SNO_1"/>
    <property type="match status" value="1"/>
</dbReference>
<keyword evidence="11" id="KW-1185">Reference proteome</keyword>
<dbReference type="NCBIfam" id="TIGR03800">
    <property type="entry name" value="PLP_synth_Pdx2"/>
    <property type="match status" value="1"/>
</dbReference>
<evidence type="ECO:0000256" key="6">
    <source>
        <dbReference type="ARBA" id="ARBA00023239"/>
    </source>
</evidence>
<comment type="similarity">
    <text evidence="1">Belongs to the glutaminase PdxT/SNO family.</text>
</comment>
<organism evidence="10 11">
    <name type="scientific">Patella caerulea</name>
    <name type="common">Rayed Mediterranean limpet</name>
    <dbReference type="NCBI Taxonomy" id="87958"/>
    <lineage>
        <taxon>Eukaryota</taxon>
        <taxon>Metazoa</taxon>
        <taxon>Spiralia</taxon>
        <taxon>Lophotrochozoa</taxon>
        <taxon>Mollusca</taxon>
        <taxon>Gastropoda</taxon>
        <taxon>Patellogastropoda</taxon>
        <taxon>Patelloidea</taxon>
        <taxon>Patellidae</taxon>
        <taxon>Patella</taxon>
    </lineage>
</organism>
<dbReference type="SUPFAM" id="SSF52317">
    <property type="entry name" value="Class I glutamine amidotransferase-like"/>
    <property type="match status" value="1"/>
</dbReference>
<dbReference type="GO" id="GO:0016829">
    <property type="term" value="F:lyase activity"/>
    <property type="evidence" value="ECO:0007669"/>
    <property type="project" value="UniProtKB-KW"/>
</dbReference>
<dbReference type="GO" id="GO:0042823">
    <property type="term" value="P:pyridoxal phosphate biosynthetic process"/>
    <property type="evidence" value="ECO:0007669"/>
    <property type="project" value="InterPro"/>
</dbReference>
<comment type="catalytic activity">
    <reaction evidence="7">
        <text>L-glutamine + H2O = L-glutamate + NH4(+)</text>
        <dbReference type="Rhea" id="RHEA:15889"/>
        <dbReference type="ChEBI" id="CHEBI:15377"/>
        <dbReference type="ChEBI" id="CHEBI:28938"/>
        <dbReference type="ChEBI" id="CHEBI:29985"/>
        <dbReference type="ChEBI" id="CHEBI:58359"/>
        <dbReference type="EC" id="3.5.1.2"/>
    </reaction>
</comment>
<dbReference type="GO" id="GO:1903600">
    <property type="term" value="C:glutaminase complex"/>
    <property type="evidence" value="ECO:0007669"/>
    <property type="project" value="TreeGrafter"/>
</dbReference>
<evidence type="ECO:0000256" key="4">
    <source>
        <dbReference type="ARBA" id="ARBA00022898"/>
    </source>
</evidence>
<dbReference type="InterPro" id="IPR029062">
    <property type="entry name" value="Class_I_gatase-like"/>
</dbReference>
<feature type="binding site" evidence="9">
    <location>
        <begin position="160"/>
        <end position="161"/>
    </location>
    <ligand>
        <name>L-glutamine</name>
        <dbReference type="ChEBI" id="CHEBI:58359"/>
    </ligand>
</feature>
<protein>
    <recommendedName>
        <fullName evidence="2">glutaminase</fullName>
        <ecNumber evidence="2">3.5.1.2</ecNumber>
    </recommendedName>
</protein>
<feature type="active site" description="Nucleophile" evidence="8">
    <location>
        <position position="93"/>
    </location>
</feature>
<evidence type="ECO:0000256" key="3">
    <source>
        <dbReference type="ARBA" id="ARBA00022801"/>
    </source>
</evidence>
<dbReference type="PANTHER" id="PTHR31559">
    <property type="entry name" value="PYRIDOXAL 5'-PHOSPHATE SYNTHASE SUBUNIT SNO"/>
    <property type="match status" value="1"/>
</dbReference>
<dbReference type="PROSITE" id="PS51130">
    <property type="entry name" value="PDXT_SNO_2"/>
    <property type="match status" value="1"/>
</dbReference>
<dbReference type="InterPro" id="IPR021196">
    <property type="entry name" value="PdxT/SNO_CS"/>
</dbReference>
<dbReference type="PANTHER" id="PTHR31559:SF0">
    <property type="entry name" value="PYRIDOXAL 5'-PHOSPHATE SYNTHASE SUBUNIT SNO1-RELATED"/>
    <property type="match status" value="1"/>
</dbReference>
<dbReference type="GO" id="GO:0008614">
    <property type="term" value="P:pyridoxine metabolic process"/>
    <property type="evidence" value="ECO:0007669"/>
    <property type="project" value="TreeGrafter"/>
</dbReference>
<reference evidence="10 11" key="1">
    <citation type="submission" date="2024-01" db="EMBL/GenBank/DDBJ databases">
        <title>The genome of the rayed Mediterranean limpet Patella caerulea (Linnaeus, 1758).</title>
        <authorList>
            <person name="Anh-Thu Weber A."/>
            <person name="Halstead-Nussloch G."/>
        </authorList>
    </citation>
    <scope>NUCLEOTIDE SEQUENCE [LARGE SCALE GENOMIC DNA]</scope>
    <source>
        <strain evidence="10">AATW-2023a</strain>
        <tissue evidence="10">Whole specimen</tissue>
    </source>
</reference>
<dbReference type="CDD" id="cd01749">
    <property type="entry name" value="GATase1_PB"/>
    <property type="match status" value="1"/>
</dbReference>
<feature type="binding site" evidence="9">
    <location>
        <position position="123"/>
    </location>
    <ligand>
        <name>L-glutamine</name>
        <dbReference type="ChEBI" id="CHEBI:58359"/>
    </ligand>
</feature>
<dbReference type="EMBL" id="JAZGQO010000002">
    <property type="protein sequence ID" value="KAK6191873.1"/>
    <property type="molecule type" value="Genomic_DNA"/>
</dbReference>
<proteinExistence type="inferred from homology"/>
<evidence type="ECO:0000256" key="9">
    <source>
        <dbReference type="PIRSR" id="PIRSR005639-2"/>
    </source>
</evidence>
<dbReference type="FunFam" id="3.40.50.880:FF:000041">
    <property type="entry name" value="Glutamine amidotransferase subunit pdxT, putative"/>
    <property type="match status" value="1"/>
</dbReference>
<name>A0AAN8K317_PATCE</name>
<evidence type="ECO:0000256" key="1">
    <source>
        <dbReference type="ARBA" id="ARBA00008345"/>
    </source>
</evidence>
<evidence type="ECO:0000256" key="8">
    <source>
        <dbReference type="PIRSR" id="PIRSR005639-1"/>
    </source>
</evidence>
<dbReference type="AlphaFoldDB" id="A0AAN8K317"/>
<accession>A0AAN8K317</accession>
<evidence type="ECO:0000256" key="7">
    <source>
        <dbReference type="ARBA" id="ARBA00049534"/>
    </source>
</evidence>
<keyword evidence="6" id="KW-0456">Lyase</keyword>
<evidence type="ECO:0000313" key="11">
    <source>
        <dbReference type="Proteomes" id="UP001347796"/>
    </source>
</evidence>
<dbReference type="PIRSF" id="PIRSF005639">
    <property type="entry name" value="Glut_amidoT_SNO"/>
    <property type="match status" value="1"/>
</dbReference>
<evidence type="ECO:0000313" key="10">
    <source>
        <dbReference type="EMBL" id="KAK6191873.1"/>
    </source>
</evidence>
<comment type="caution">
    <text evidence="10">The sequence shown here is derived from an EMBL/GenBank/DDBJ whole genome shotgun (WGS) entry which is preliminary data.</text>
</comment>
<dbReference type="Gene3D" id="3.40.50.880">
    <property type="match status" value="1"/>
</dbReference>
<evidence type="ECO:0000256" key="2">
    <source>
        <dbReference type="ARBA" id="ARBA00012918"/>
    </source>
</evidence>
<gene>
    <name evidence="10" type="ORF">SNE40_003453</name>
</gene>
<sequence length="228" mass="25249">MTGTQMINIGVLEVQGAFLEHKISLVRAARELNDVIVNVTEIRNPSHITDDLHGIIIPGGESTAISLFLKRNEMEEPLRSWVKGNGHVTWGTCAGMILLAKETEHQKNGGQVSLMCMDTIVSRNYFGRQINSFEADLTITDSDLISKPGCISDLFHGVFIRAPAILKTTSDDVKVLATLQRGDNSTVIVAAKQGNQLCTSFHPELTEDTRWHRYFIQMVLKSSNSINI</sequence>
<evidence type="ECO:0000256" key="5">
    <source>
        <dbReference type="ARBA" id="ARBA00022962"/>
    </source>
</evidence>